<gene>
    <name evidence="2" type="ORF">MXD59_24015</name>
</gene>
<feature type="region of interest" description="Disordered" evidence="1">
    <location>
        <begin position="1"/>
        <end position="21"/>
    </location>
</feature>
<comment type="caution">
    <text evidence="2">The sequence shown here is derived from an EMBL/GenBank/DDBJ whole genome shotgun (WGS) entry which is preliminary data.</text>
</comment>
<reference evidence="2 3" key="1">
    <citation type="submission" date="2022-04" db="EMBL/GenBank/DDBJ databases">
        <title>Genome diversity in the genus Frankia.</title>
        <authorList>
            <person name="Carlos-Shanley C."/>
            <person name="Hahn D."/>
        </authorList>
    </citation>
    <scope>NUCLEOTIDE SEQUENCE [LARGE SCALE GENOMIC DNA]</scope>
    <source>
        <strain evidence="2 3">Ag45/Mut15</strain>
    </source>
</reference>
<dbReference type="Pfam" id="PF18986">
    <property type="entry name" value="DUF5719"/>
    <property type="match status" value="1"/>
</dbReference>
<dbReference type="EMBL" id="JALKFT010000045">
    <property type="protein sequence ID" value="MCK9878790.1"/>
    <property type="molecule type" value="Genomic_DNA"/>
</dbReference>
<evidence type="ECO:0000256" key="1">
    <source>
        <dbReference type="SAM" id="MobiDB-lite"/>
    </source>
</evidence>
<feature type="compositionally biased region" description="Low complexity" evidence="1">
    <location>
        <begin position="1"/>
        <end position="19"/>
    </location>
</feature>
<proteinExistence type="predicted"/>
<protein>
    <submittedName>
        <fullName evidence="2">DUF5719 family protein</fullName>
    </submittedName>
</protein>
<evidence type="ECO:0000313" key="2">
    <source>
        <dbReference type="EMBL" id="MCK9878790.1"/>
    </source>
</evidence>
<dbReference type="InterPro" id="IPR043777">
    <property type="entry name" value="DUF5719"/>
</dbReference>
<sequence>MTDHPALGRLRGPRAGPRSRSARRIVLRTVVPLAVMGLGGAFLVDEGAGPGVPPQVSIGVRQLACPDPTIIQPRARDAVLPGSVRLDVALGAEAGGDGQVRVAPAASGGVGVSVRERGGWLRLAPQDRGGTGARLVSGRGASAAGLAATVTTSGDGAGPALAACAPPRARSWFAGPSTEVGRDPLLVLANLADTPGQASVRVLTDGPAAPGQDVNVAPGHAIVRRLAAFAPEAAVTAVDVQVRTGRLLTWMVDRSSAQGPFAAPRLVPATAPAARRLVLGGVVVPAGPPAPDSTLVLAAPEGSAKVRISVLTPAGPHVPPGLAGVRVPAAGVTRVSVPLPAGPASALLVESLGADDPDGAAAAAGGGGGAPVVAELGLASGWKGVRTWAGATRLEPSDGRPGLDGYSRGVGLTDPDGPSAGAGTAADAVVTVPPVPAGAAGALVLTAPLGPVTARLDGTDMRLRAGSVTVVAQPTRPPAARLTATGGPLIATAIAGAPPTAGPAGAGTRPRLPRILSAVIPLRGAPTLLDALPAVADPGLPYR</sequence>
<keyword evidence="3" id="KW-1185">Reference proteome</keyword>
<evidence type="ECO:0000313" key="3">
    <source>
        <dbReference type="Proteomes" id="UP001201873"/>
    </source>
</evidence>
<dbReference type="Proteomes" id="UP001201873">
    <property type="component" value="Unassembled WGS sequence"/>
</dbReference>
<organism evidence="2 3">
    <name type="scientific">Frankia umida</name>
    <dbReference type="NCBI Taxonomy" id="573489"/>
    <lineage>
        <taxon>Bacteria</taxon>
        <taxon>Bacillati</taxon>
        <taxon>Actinomycetota</taxon>
        <taxon>Actinomycetes</taxon>
        <taxon>Frankiales</taxon>
        <taxon>Frankiaceae</taxon>
        <taxon>Frankia</taxon>
    </lineage>
</organism>
<dbReference type="RefSeq" id="WP_248826859.1">
    <property type="nucleotide sequence ID" value="NZ_JALKFT010000045.1"/>
</dbReference>
<name>A0ABT0K4R4_9ACTN</name>
<accession>A0ABT0K4R4</accession>